<dbReference type="SUPFAM" id="SSF57184">
    <property type="entry name" value="Growth factor receptor domain"/>
    <property type="match status" value="1"/>
</dbReference>
<keyword evidence="1" id="KW-1133">Transmembrane helix</keyword>
<reference evidence="2 3" key="1">
    <citation type="submission" date="2019-01" db="EMBL/GenBank/DDBJ databases">
        <title>Draft Genome and Complete Hox-Cluster Characterization of the Sterlet Sturgeon (Acipenser ruthenus).</title>
        <authorList>
            <person name="Wei Q."/>
        </authorList>
    </citation>
    <scope>NUCLEOTIDE SEQUENCE [LARGE SCALE GENOMIC DNA]</scope>
    <source>
        <strain evidence="2">WHYD16114868_AA</strain>
        <tissue evidence="2">Blood</tissue>
    </source>
</reference>
<protein>
    <submittedName>
        <fullName evidence="2">Uncharacterized protein</fullName>
    </submittedName>
</protein>
<proteinExistence type="predicted"/>
<comment type="caution">
    <text evidence="2">The sequence shown here is derived from an EMBL/GenBank/DDBJ whole genome shotgun (WGS) entry which is preliminary data.</text>
</comment>
<feature type="transmembrane region" description="Helical" evidence="1">
    <location>
        <begin position="480"/>
        <end position="504"/>
    </location>
</feature>
<dbReference type="AlphaFoldDB" id="A0A444V333"/>
<sequence length="551" mass="59234">MRTEPGSTAVSHCDPCTAGFYCPDPMVTGQPNIHGIPCRASYECPPGAVTEVLCRAGSYCGPQTGAPSACPGGCVFPFYCPPSSSRLLPCDGGFMPVNVSGLRDSLERSCVECRSGTYRPSLESELHCLPCPAGYHCPQGTEHYMSNSCPIGYYCPASTALAVPCPPGSYGNSTQAKHRGECYPCPADTFNHLFGQKACFPCGSSSFSLPGADSCICRGLNRAFQQSDGSCICRAGYVYYNELDQKRSTGNSDMDCQSEVNERCGPGELRLASTRECVLPGGYDCTAACGSQGGNLSVELGICHCALMHSRLLETLRRTKSKMPKISASLGPNGQLVLNIKDGEARGTRDKHVVDSLGPEQYSPAGGSVHIVQFTPEGVFGLIVKERRLLDIFLSENVPVFSSLYSSMLCVCFSVRFAHVFLEPGKYVLLDNAALERSLVVVVSEHHTECESRSFQPSSPGHLVRHGVLKQRQLNLVPNWGAIAGVLGLLALAVAVLTASALVLKPIHAGLSPWRSWKPKWRSLGEPCIPPGYIFTRDRYSRGASALNNTY</sequence>
<dbReference type="Gene3D" id="2.10.50.10">
    <property type="entry name" value="Tumor Necrosis Factor Receptor, subunit A, domain 2"/>
    <property type="match status" value="1"/>
</dbReference>
<dbReference type="PANTHER" id="PTHR46104">
    <property type="entry name" value="GENE 9195-RELATED-RELATED"/>
    <property type="match status" value="1"/>
</dbReference>
<dbReference type="SMART" id="SM01411">
    <property type="entry name" value="Ephrin_rec_like"/>
    <property type="match status" value="2"/>
</dbReference>
<dbReference type="Proteomes" id="UP000289886">
    <property type="component" value="Unassembled WGS sequence"/>
</dbReference>
<organism evidence="2 3">
    <name type="scientific">Acipenser ruthenus</name>
    <name type="common">Sterlet sturgeon</name>
    <dbReference type="NCBI Taxonomy" id="7906"/>
    <lineage>
        <taxon>Eukaryota</taxon>
        <taxon>Metazoa</taxon>
        <taxon>Chordata</taxon>
        <taxon>Craniata</taxon>
        <taxon>Vertebrata</taxon>
        <taxon>Euteleostomi</taxon>
        <taxon>Actinopterygii</taxon>
        <taxon>Chondrostei</taxon>
        <taxon>Acipenseriformes</taxon>
        <taxon>Acipenseridae</taxon>
        <taxon>Acipenser</taxon>
    </lineage>
</organism>
<dbReference type="PANTHER" id="PTHR46104:SF1">
    <property type="entry name" value="GENE 9195-RELATED"/>
    <property type="match status" value="1"/>
</dbReference>
<dbReference type="InterPro" id="IPR009030">
    <property type="entry name" value="Growth_fac_rcpt_cys_sf"/>
</dbReference>
<accession>A0A444V333</accession>
<keyword evidence="1" id="KW-0812">Transmembrane</keyword>
<dbReference type="EMBL" id="SCEB01002964">
    <property type="protein sequence ID" value="RXM94816.1"/>
    <property type="molecule type" value="Genomic_DNA"/>
</dbReference>
<name>A0A444V333_ACIRT</name>
<evidence type="ECO:0000256" key="1">
    <source>
        <dbReference type="SAM" id="Phobius"/>
    </source>
</evidence>
<evidence type="ECO:0000313" key="2">
    <source>
        <dbReference type="EMBL" id="RXM94816.1"/>
    </source>
</evidence>
<keyword evidence="1" id="KW-0472">Membrane</keyword>
<keyword evidence="3" id="KW-1185">Reference proteome</keyword>
<gene>
    <name evidence="2" type="ORF">EOD39_17575</name>
</gene>
<evidence type="ECO:0000313" key="3">
    <source>
        <dbReference type="Proteomes" id="UP000289886"/>
    </source>
</evidence>